<evidence type="ECO:0000313" key="4">
    <source>
        <dbReference type="Proteomes" id="UP001597641"/>
    </source>
</evidence>
<sequence length="100" mass="11075">MNTRKIKTTILTLATTAIATFGLAACDKNTEPGETNIERSDNLEEGSLIDQEESRYDTTDLEGYYEDADHENHSDNEEEKVIGDGAYDGKGDGIERDDVQ</sequence>
<dbReference type="Proteomes" id="UP001597641">
    <property type="component" value="Unassembled WGS sequence"/>
</dbReference>
<accession>A0ABW6BYR1</accession>
<organism evidence="3 4">
    <name type="scientific">Pontibacter toksunensis</name>
    <dbReference type="NCBI Taxonomy" id="1332631"/>
    <lineage>
        <taxon>Bacteria</taxon>
        <taxon>Pseudomonadati</taxon>
        <taxon>Bacteroidota</taxon>
        <taxon>Cytophagia</taxon>
        <taxon>Cytophagales</taxon>
        <taxon>Hymenobacteraceae</taxon>
        <taxon>Pontibacter</taxon>
    </lineage>
</organism>
<feature type="signal peptide" evidence="2">
    <location>
        <begin position="1"/>
        <end position="24"/>
    </location>
</feature>
<dbReference type="PROSITE" id="PS51257">
    <property type="entry name" value="PROKAR_LIPOPROTEIN"/>
    <property type="match status" value="1"/>
</dbReference>
<name>A0ABW6BYR1_9BACT</name>
<protein>
    <submittedName>
        <fullName evidence="3">Uncharacterized protein</fullName>
    </submittedName>
</protein>
<keyword evidence="2" id="KW-0732">Signal</keyword>
<proteinExistence type="predicted"/>
<feature type="compositionally biased region" description="Acidic residues" evidence="1">
    <location>
        <begin position="59"/>
        <end position="69"/>
    </location>
</feature>
<comment type="caution">
    <text evidence="3">The sequence shown here is derived from an EMBL/GenBank/DDBJ whole genome shotgun (WGS) entry which is preliminary data.</text>
</comment>
<evidence type="ECO:0000256" key="2">
    <source>
        <dbReference type="SAM" id="SignalP"/>
    </source>
</evidence>
<evidence type="ECO:0000256" key="1">
    <source>
        <dbReference type="SAM" id="MobiDB-lite"/>
    </source>
</evidence>
<feature type="chain" id="PRO_5045340625" evidence="2">
    <location>
        <begin position="25"/>
        <end position="100"/>
    </location>
</feature>
<gene>
    <name evidence="3" type="ORF">ACFS7Z_12490</name>
</gene>
<feature type="region of interest" description="Disordered" evidence="1">
    <location>
        <begin position="27"/>
        <end position="100"/>
    </location>
</feature>
<dbReference type="RefSeq" id="WP_377485000.1">
    <property type="nucleotide sequence ID" value="NZ_JBHUOX010000008.1"/>
</dbReference>
<dbReference type="EMBL" id="JBHUOX010000008">
    <property type="protein sequence ID" value="MFD3001188.1"/>
    <property type="molecule type" value="Genomic_DNA"/>
</dbReference>
<evidence type="ECO:0000313" key="3">
    <source>
        <dbReference type="EMBL" id="MFD3001188.1"/>
    </source>
</evidence>
<keyword evidence="4" id="KW-1185">Reference proteome</keyword>
<reference evidence="4" key="1">
    <citation type="journal article" date="2019" name="Int. J. Syst. Evol. Microbiol.">
        <title>The Global Catalogue of Microorganisms (GCM) 10K type strain sequencing project: providing services to taxonomists for standard genome sequencing and annotation.</title>
        <authorList>
            <consortium name="The Broad Institute Genomics Platform"/>
            <consortium name="The Broad Institute Genome Sequencing Center for Infectious Disease"/>
            <person name="Wu L."/>
            <person name="Ma J."/>
        </authorList>
    </citation>
    <scope>NUCLEOTIDE SEQUENCE [LARGE SCALE GENOMIC DNA]</scope>
    <source>
        <strain evidence="4">KCTC 23984</strain>
    </source>
</reference>
<feature type="compositionally biased region" description="Basic and acidic residues" evidence="1">
    <location>
        <begin position="28"/>
        <end position="42"/>
    </location>
</feature>
<feature type="compositionally biased region" description="Basic and acidic residues" evidence="1">
    <location>
        <begin position="70"/>
        <end position="100"/>
    </location>
</feature>